<evidence type="ECO:0000256" key="3">
    <source>
        <dbReference type="ARBA" id="ARBA00023295"/>
    </source>
</evidence>
<keyword evidence="2 4" id="KW-0378">Hydrolase</keyword>
<reference evidence="4 5" key="1">
    <citation type="submission" date="2023-06" db="EMBL/GenBank/DDBJ databases">
        <title>Paenibacillus polygonum sp. nov., an endophytic bacterium, isolated from Polygonum lapathifolium L. in Nanji Wetland National Nature Reserve, South of Poyang Lake, Jiangxi Province, China.</title>
        <authorList>
            <person name="Yu Z."/>
        </authorList>
    </citation>
    <scope>NUCLEOTIDE SEQUENCE [LARGE SCALE GENOMIC DNA]</scope>
    <source>
        <strain evidence="4 5">C31</strain>
    </source>
</reference>
<name>A0ABY8X2D7_9BACL</name>
<keyword evidence="3" id="KW-0326">Glycosidase</keyword>
<dbReference type="Proteomes" id="UP001236415">
    <property type="component" value="Chromosome"/>
</dbReference>
<evidence type="ECO:0000256" key="2">
    <source>
        <dbReference type="ARBA" id="ARBA00022801"/>
    </source>
</evidence>
<dbReference type="PRINTS" id="PR00735">
    <property type="entry name" value="GLHYDRLASE8"/>
</dbReference>
<gene>
    <name evidence="4" type="ORF">QPK24_02270</name>
</gene>
<dbReference type="InterPro" id="IPR002037">
    <property type="entry name" value="Glyco_hydro_8"/>
</dbReference>
<proteinExistence type="inferred from homology"/>
<accession>A0ABY8X2D7</accession>
<dbReference type="InterPro" id="IPR012341">
    <property type="entry name" value="6hp_glycosidase-like_sf"/>
</dbReference>
<evidence type="ECO:0000256" key="1">
    <source>
        <dbReference type="ARBA" id="ARBA00009209"/>
    </source>
</evidence>
<evidence type="ECO:0000313" key="4">
    <source>
        <dbReference type="EMBL" id="WIV19595.1"/>
    </source>
</evidence>
<dbReference type="Pfam" id="PF01270">
    <property type="entry name" value="Glyco_hydro_8"/>
    <property type="match status" value="1"/>
</dbReference>
<dbReference type="Gene3D" id="1.50.10.10">
    <property type="match status" value="1"/>
</dbReference>
<keyword evidence="5" id="KW-1185">Reference proteome</keyword>
<dbReference type="InterPro" id="IPR008928">
    <property type="entry name" value="6-hairpin_glycosidase_sf"/>
</dbReference>
<organism evidence="4 5">
    <name type="scientific">Paenibacillus polygoni</name>
    <dbReference type="NCBI Taxonomy" id="3050112"/>
    <lineage>
        <taxon>Bacteria</taxon>
        <taxon>Bacillati</taxon>
        <taxon>Bacillota</taxon>
        <taxon>Bacilli</taxon>
        <taxon>Bacillales</taxon>
        <taxon>Paenibacillaceae</taxon>
        <taxon>Paenibacillus</taxon>
    </lineage>
</organism>
<dbReference type="SUPFAM" id="SSF48208">
    <property type="entry name" value="Six-hairpin glycosidases"/>
    <property type="match status" value="1"/>
</dbReference>
<evidence type="ECO:0000313" key="5">
    <source>
        <dbReference type="Proteomes" id="UP001236415"/>
    </source>
</evidence>
<protein>
    <submittedName>
        <fullName evidence="4">Glycosyl hydrolase family 8</fullName>
    </submittedName>
</protein>
<comment type="similarity">
    <text evidence="1">Belongs to the glycosyl hydrolase 8 (cellulase D) family.</text>
</comment>
<dbReference type="GO" id="GO:0016787">
    <property type="term" value="F:hydrolase activity"/>
    <property type="evidence" value="ECO:0007669"/>
    <property type="project" value="UniProtKB-KW"/>
</dbReference>
<dbReference type="EMBL" id="CP127162">
    <property type="protein sequence ID" value="WIV19595.1"/>
    <property type="molecule type" value="Genomic_DNA"/>
</dbReference>
<sequence>MSTIHRQGAFFTGQYRNLLQTYNYALPEIEDRIQTCWRQLFGDSPDTRIYYEAEEDMGYLLDTGNLDVRTEGMSYGMMMAVQMDRQDIFDRLWRYTMKNMFITEGPNAGYFAWSCLPDGSRNSNGPAPDGEEFFALALFFASHRWGDKDEAPFNYGQQARDLLHTCIHKGEKDGYGSPMWNPDNKLIKFVPNCEFTDPSYHLPHFYELFAEWANPEDRLFWKEAAVASRKYLPTACHPETGLAPEYSYYDGTPNNERGYGHFFSDSYRVAANLGVDAEWFGSDPELSRIAERILTFFSDKNPEDYRRYTVAGEPFEEKSLHPVGLIATNAVAALAVPNHEHARAAVELFWQTPIRTGDRRYYDNCLYLFALLALSGRYRIWLPKNEQQDAAY</sequence>